<protein>
    <submittedName>
        <fullName evidence="6">Phosphocarrier protein HPr</fullName>
    </submittedName>
</protein>
<dbReference type="Proteomes" id="UP000195152">
    <property type="component" value="Unassembled WGS sequence"/>
</dbReference>
<evidence type="ECO:0000256" key="2">
    <source>
        <dbReference type="ARBA" id="ARBA00010736"/>
    </source>
</evidence>
<dbReference type="Gene3D" id="3.30.1340.10">
    <property type="entry name" value="HPr-like"/>
    <property type="match status" value="1"/>
</dbReference>
<dbReference type="SUPFAM" id="SSF55594">
    <property type="entry name" value="HPr-like"/>
    <property type="match status" value="1"/>
</dbReference>
<comment type="similarity">
    <text evidence="2">Belongs to the HPr family.</text>
</comment>
<evidence type="ECO:0000256" key="3">
    <source>
        <dbReference type="ARBA" id="ARBA00022490"/>
    </source>
</evidence>
<dbReference type="InterPro" id="IPR050399">
    <property type="entry name" value="HPr"/>
</dbReference>
<keyword evidence="4" id="KW-0598">Phosphotransferase system</keyword>
<dbReference type="InterPro" id="IPR000032">
    <property type="entry name" value="HPr-like"/>
</dbReference>
<comment type="subcellular location">
    <subcellularLocation>
        <location evidence="1">Cytoplasm</location>
    </subcellularLocation>
</comment>
<dbReference type="PROSITE" id="PS51350">
    <property type="entry name" value="PTS_HPR_DOM"/>
    <property type="match status" value="1"/>
</dbReference>
<dbReference type="PANTHER" id="PTHR33705:SF2">
    <property type="entry name" value="PHOSPHOCARRIER PROTEIN NPR"/>
    <property type="match status" value="1"/>
</dbReference>
<accession>A0A242VZC7</accession>
<feature type="domain" description="HPr" evidence="5">
    <location>
        <begin position="2"/>
        <end position="83"/>
    </location>
</feature>
<dbReference type="PROSITE" id="PS00589">
    <property type="entry name" value="PTS_HPR_SER"/>
    <property type="match status" value="1"/>
</dbReference>
<dbReference type="PRINTS" id="PR00107">
    <property type="entry name" value="PHOSPHOCPHPR"/>
</dbReference>
<evidence type="ECO:0000256" key="1">
    <source>
        <dbReference type="ARBA" id="ARBA00004496"/>
    </source>
</evidence>
<name>A0A242VZC7_BACTU</name>
<dbReference type="RefSeq" id="WP_001217636.1">
    <property type="nucleotide sequence ID" value="NZ_NFCF01000111.1"/>
</dbReference>
<dbReference type="NCBIfam" id="TIGR01003">
    <property type="entry name" value="PTS_HPr_family"/>
    <property type="match status" value="1"/>
</dbReference>
<evidence type="ECO:0000259" key="5">
    <source>
        <dbReference type="PROSITE" id="PS51350"/>
    </source>
</evidence>
<evidence type="ECO:0000313" key="7">
    <source>
        <dbReference type="Proteomes" id="UP000195152"/>
    </source>
</evidence>
<evidence type="ECO:0000313" key="6">
    <source>
        <dbReference type="EMBL" id="OTW44525.1"/>
    </source>
</evidence>
<dbReference type="GO" id="GO:0005737">
    <property type="term" value="C:cytoplasm"/>
    <property type="evidence" value="ECO:0007669"/>
    <property type="project" value="UniProtKB-SubCell"/>
</dbReference>
<dbReference type="PANTHER" id="PTHR33705">
    <property type="entry name" value="PHOSPHOCARRIER PROTEIN HPR"/>
    <property type="match status" value="1"/>
</dbReference>
<gene>
    <name evidence="6" type="ORF">BK699_30510</name>
</gene>
<reference evidence="6 7" key="1">
    <citation type="submission" date="2016-10" db="EMBL/GenBank/DDBJ databases">
        <title>Comparative genomics of Bacillus thuringiensis reveals a path to pathogens against multiple invertebrate hosts.</title>
        <authorList>
            <person name="Zheng J."/>
            <person name="Gao Q."/>
            <person name="Liu H."/>
            <person name="Peng D."/>
            <person name="Ruan L."/>
            <person name="Sun M."/>
        </authorList>
    </citation>
    <scope>NUCLEOTIDE SEQUENCE [LARGE SCALE GENOMIC DNA]</scope>
    <source>
        <strain evidence="6">BGSC 4AC1</strain>
    </source>
</reference>
<keyword evidence="3" id="KW-0963">Cytoplasm</keyword>
<dbReference type="InterPro" id="IPR002114">
    <property type="entry name" value="PTS_HPr_Ser_P_site"/>
</dbReference>
<comment type="caution">
    <text evidence="6">The sequence shown here is derived from an EMBL/GenBank/DDBJ whole genome shotgun (WGS) entry which is preliminary data.</text>
</comment>
<evidence type="ECO:0000256" key="4">
    <source>
        <dbReference type="ARBA" id="ARBA00022683"/>
    </source>
</evidence>
<organism evidence="6 7">
    <name type="scientific">Bacillus thuringiensis serovar mexicanensis</name>
    <dbReference type="NCBI Taxonomy" id="180868"/>
    <lineage>
        <taxon>Bacteria</taxon>
        <taxon>Bacillati</taxon>
        <taxon>Bacillota</taxon>
        <taxon>Bacilli</taxon>
        <taxon>Bacillales</taxon>
        <taxon>Bacillaceae</taxon>
        <taxon>Bacillus</taxon>
        <taxon>Bacillus cereus group</taxon>
    </lineage>
</organism>
<dbReference type="AlphaFoldDB" id="A0A242VZC7"/>
<dbReference type="GO" id="GO:0009401">
    <property type="term" value="P:phosphoenolpyruvate-dependent sugar phosphotransferase system"/>
    <property type="evidence" value="ECO:0007669"/>
    <property type="project" value="UniProtKB-KW"/>
</dbReference>
<dbReference type="Pfam" id="PF00381">
    <property type="entry name" value="PTS-HPr"/>
    <property type="match status" value="1"/>
</dbReference>
<dbReference type="InterPro" id="IPR035895">
    <property type="entry name" value="HPr-like_sf"/>
</dbReference>
<dbReference type="CDD" id="cd00367">
    <property type="entry name" value="PTS-HPr_like"/>
    <property type="match status" value="1"/>
</dbReference>
<sequence>MRIEKNLIVTRKDGIYARPASEIVDGLKDYSCSVEFIFNDKKINAKSILQLMGLAVKRGAEIHVILDGEDADDALVFMQWFFK</sequence>
<proteinExistence type="inferred from homology"/>
<dbReference type="EMBL" id="NFCF01000111">
    <property type="protein sequence ID" value="OTW44525.1"/>
    <property type="molecule type" value="Genomic_DNA"/>
</dbReference>